<dbReference type="Gene3D" id="3.40.50.720">
    <property type="entry name" value="NAD(P)-binding Rossmann-like Domain"/>
    <property type="match status" value="1"/>
</dbReference>
<dbReference type="GO" id="GO:0005829">
    <property type="term" value="C:cytosol"/>
    <property type="evidence" value="ECO:0007669"/>
    <property type="project" value="TreeGrafter"/>
</dbReference>
<dbReference type="PANTHER" id="PTHR21089:SF1">
    <property type="entry name" value="BIFUNCTIONAL 3-DEHYDROQUINATE DEHYDRATASE_SHIKIMATE DEHYDROGENASE, CHLOROPLASTIC"/>
    <property type="match status" value="1"/>
</dbReference>
<dbReference type="GO" id="GO:0009423">
    <property type="term" value="P:chorismate biosynthetic process"/>
    <property type="evidence" value="ECO:0007669"/>
    <property type="project" value="TreeGrafter"/>
</dbReference>
<dbReference type="EC" id="1.1.1.25" evidence="6"/>
<keyword evidence="3" id="KW-0028">Amino-acid biosynthesis</keyword>
<dbReference type="AlphaFoldDB" id="G0ABV8"/>
<dbReference type="GO" id="GO:0019632">
    <property type="term" value="P:shikimate metabolic process"/>
    <property type="evidence" value="ECO:0007669"/>
    <property type="project" value="TreeGrafter"/>
</dbReference>
<dbReference type="HOGENOM" id="CLU_044063_4_0_4"/>
<dbReference type="InterPro" id="IPR046346">
    <property type="entry name" value="Aminoacid_DH-like_N_sf"/>
</dbReference>
<name>G0ABV8_COLFT</name>
<dbReference type="InterPro" id="IPR036291">
    <property type="entry name" value="NAD(P)-bd_dom_sf"/>
</dbReference>
<dbReference type="SUPFAM" id="SSF53223">
    <property type="entry name" value="Aminoacid dehydrogenase-like, N-terminal domain"/>
    <property type="match status" value="1"/>
</dbReference>
<evidence type="ECO:0000259" key="4">
    <source>
        <dbReference type="Pfam" id="PF00899"/>
    </source>
</evidence>
<reference evidence="7" key="6">
    <citation type="submission" date="2011-05" db="EMBL/GenBank/DDBJ databases">
        <title>Complete sequence of Collimonas fungivorans Ter331.</title>
        <authorList>
            <person name="Leveau J.H."/>
        </authorList>
    </citation>
    <scope>NUCLEOTIDE SEQUENCE [LARGE SCALE GENOMIC DNA]</scope>
    <source>
        <strain evidence="7">Ter331</strain>
    </source>
</reference>
<dbReference type="GO" id="GO:0004764">
    <property type="term" value="F:shikimate 3-dehydrogenase (NADP+) activity"/>
    <property type="evidence" value="ECO:0007669"/>
    <property type="project" value="UniProtKB-EC"/>
</dbReference>
<dbReference type="InterPro" id="IPR000594">
    <property type="entry name" value="ThiF_NAD_FAD-bd"/>
</dbReference>
<dbReference type="InterPro" id="IPR022893">
    <property type="entry name" value="Shikimate_DH_fam"/>
</dbReference>
<gene>
    <name evidence="6" type="ordered locus">CFU_2084</name>
</gene>
<feature type="domain" description="Shikimate dehydrogenase substrate binding N-terminal" evidence="5">
    <location>
        <begin position="21"/>
        <end position="104"/>
    </location>
</feature>
<dbReference type="KEGG" id="cfu:CFU_2084"/>
<evidence type="ECO:0000313" key="7">
    <source>
        <dbReference type="Proteomes" id="UP000008392"/>
    </source>
</evidence>
<dbReference type="Proteomes" id="UP000008392">
    <property type="component" value="Chromosome"/>
</dbReference>
<dbReference type="InterPro" id="IPR013708">
    <property type="entry name" value="Shikimate_DH-bd_N"/>
</dbReference>
<evidence type="ECO:0000256" key="1">
    <source>
        <dbReference type="ARBA" id="ARBA00004871"/>
    </source>
</evidence>
<reference evidence="6 7" key="2">
    <citation type="journal article" date="2006" name="J. Microbiol. Methods">
        <title>Genomic flank-sequencing of plasposon insertion sites for rapid identification of functional genes.</title>
        <authorList>
            <person name="Leveau J.H."/>
            <person name="Gerards S."/>
            <person name="Fritsche K."/>
            <person name="Zondag G."/>
            <person name="van Veen J.A."/>
        </authorList>
    </citation>
    <scope>NUCLEOTIDE SEQUENCE [LARGE SCALE GENOMIC DNA]</scope>
    <source>
        <strain evidence="6 7">Ter331</strain>
    </source>
</reference>
<reference evidence="6 7" key="5">
    <citation type="journal article" date="2011" name="ISME J.">
        <title>Dual transcriptional profiling of a bacterial/fungal confrontation: Collimonas fungivorans versus Aspergillus niger.</title>
        <authorList>
            <person name="Mela F."/>
            <person name="Fritsche K."/>
            <person name="de Boer W."/>
            <person name="van Veen J.A."/>
            <person name="de Graaff L.H."/>
            <person name="van den Berg M."/>
            <person name="Leveau J.H."/>
        </authorList>
    </citation>
    <scope>NUCLEOTIDE SEQUENCE [LARGE SCALE GENOMIC DNA]</scope>
    <source>
        <strain evidence="6 7">Ter331</strain>
    </source>
</reference>
<reference evidence="6 7" key="4">
    <citation type="journal article" date="2010" name="Environ. Microbiol.">
        <title>The bacterial genus Collimonas: mycophagy, weathering and other adaptive solutions to life in oligotrophic soil environments.</title>
        <authorList>
            <person name="Leveau J.H."/>
            <person name="Uroz S."/>
            <person name="de Boer W."/>
        </authorList>
    </citation>
    <scope>NUCLEOTIDE SEQUENCE [LARGE SCALE GENOMIC DNA]</scope>
    <source>
        <strain evidence="6 7">Ter331</strain>
    </source>
</reference>
<dbReference type="SUPFAM" id="SSF51735">
    <property type="entry name" value="NAD(P)-binding Rossmann-fold domains"/>
    <property type="match status" value="1"/>
</dbReference>
<dbReference type="GO" id="GO:0009073">
    <property type="term" value="P:aromatic amino acid family biosynthetic process"/>
    <property type="evidence" value="ECO:0007669"/>
    <property type="project" value="UniProtKB-KW"/>
</dbReference>
<dbReference type="Pfam" id="PF08501">
    <property type="entry name" value="Shikimate_dh_N"/>
    <property type="match status" value="1"/>
</dbReference>
<dbReference type="PANTHER" id="PTHR21089">
    <property type="entry name" value="SHIKIMATE DEHYDROGENASE"/>
    <property type="match status" value="1"/>
</dbReference>
<reference evidence="6 7" key="3">
    <citation type="journal article" date="2008" name="FEMS Microbiol. Ecol.">
        <title>Identification and characterization of genes underlying chitinolysis in Collimonas fungivorans Ter331.</title>
        <authorList>
            <person name="Fritsche K."/>
            <person name="de Boer W."/>
            <person name="Gerards S."/>
            <person name="van den Berg M."/>
            <person name="van Veen J.A."/>
            <person name="Leveau J.H."/>
        </authorList>
    </citation>
    <scope>NUCLEOTIDE SEQUENCE [LARGE SCALE GENOMIC DNA]</scope>
    <source>
        <strain evidence="6 7">Ter331</strain>
    </source>
</reference>
<proteinExistence type="predicted"/>
<keyword evidence="2 6" id="KW-0560">Oxidoreductase</keyword>
<evidence type="ECO:0000259" key="5">
    <source>
        <dbReference type="Pfam" id="PF08501"/>
    </source>
</evidence>
<keyword evidence="3" id="KW-0057">Aromatic amino acid biosynthesis</keyword>
<dbReference type="Pfam" id="PF00899">
    <property type="entry name" value="ThiF"/>
    <property type="match status" value="1"/>
</dbReference>
<accession>G0ABV8</accession>
<dbReference type="eggNOG" id="COG0169">
    <property type="taxonomic scope" value="Bacteria"/>
</dbReference>
<dbReference type="GO" id="GO:0050661">
    <property type="term" value="F:NADP binding"/>
    <property type="evidence" value="ECO:0007669"/>
    <property type="project" value="TreeGrafter"/>
</dbReference>
<evidence type="ECO:0000256" key="3">
    <source>
        <dbReference type="ARBA" id="ARBA00023141"/>
    </source>
</evidence>
<comment type="pathway">
    <text evidence="1">Metabolic intermediate biosynthesis; chorismate biosynthesis; chorismate from D-erythrose 4-phosphate and phosphoenolpyruvate: step 4/7.</text>
</comment>
<sequence>MPAAGSRNMLEISGSTRIFPVIGWPVEQVKAPALFNAYFKRHGIDARVIPLKIAPSGYLSAVRMLMAAENVGGILVSIPHKPLSVDAVDRPTPRAVLAGACNAIYKSADGQLVGDLIDGEGFIRAFDRTCGDTRFDWQRAKALVVGSGGVGCAVAAALAARGIGHVAIYDTRREQAEALRQRLQDMFTETEVVIGAPSAAGYDLVVNSTPLGMGPDDPLPLDLDGIAPSCIVADCGMKIEMTRLLLQAQRHGCRIQKGREMMIEQAPLYLELFGWPGVSSDAFRVLEAI</sequence>
<feature type="domain" description="THIF-type NAD/FAD binding fold" evidence="4">
    <location>
        <begin position="134"/>
        <end position="171"/>
    </location>
</feature>
<dbReference type="EMBL" id="CP002745">
    <property type="protein sequence ID" value="AEK61914.1"/>
    <property type="molecule type" value="Genomic_DNA"/>
</dbReference>
<protein>
    <submittedName>
        <fullName evidence="6">Shikimate 5-dehydrogenase I alpha</fullName>
        <ecNumber evidence="6">1.1.1.25</ecNumber>
    </submittedName>
</protein>
<organism evidence="6 7">
    <name type="scientific">Collimonas fungivorans (strain Ter331)</name>
    <dbReference type="NCBI Taxonomy" id="1005048"/>
    <lineage>
        <taxon>Bacteria</taxon>
        <taxon>Pseudomonadati</taxon>
        <taxon>Pseudomonadota</taxon>
        <taxon>Betaproteobacteria</taxon>
        <taxon>Burkholderiales</taxon>
        <taxon>Oxalobacteraceae</taxon>
        <taxon>Collimonas</taxon>
    </lineage>
</organism>
<dbReference type="Gene3D" id="3.40.50.10860">
    <property type="entry name" value="Leucine Dehydrogenase, chain A, domain 1"/>
    <property type="match status" value="1"/>
</dbReference>
<reference evidence="6 7" key="1">
    <citation type="journal article" date="2004" name="Environ. Microbiol.">
        <title>Phylogeny-function analysis of (meta)genomic libraries: screening for expression of ribosomal RNA genes by large-insert library fluorescent in situ hybridization (LIL-FISH).</title>
        <authorList>
            <person name="Leveau J.H."/>
            <person name="Gerards S."/>
            <person name="de Boer W."/>
            <person name="van Veen J.A."/>
        </authorList>
    </citation>
    <scope>NUCLEOTIDE SEQUENCE [LARGE SCALE GENOMIC DNA]</scope>
    <source>
        <strain evidence="6 7">Ter331</strain>
    </source>
</reference>
<evidence type="ECO:0000313" key="6">
    <source>
        <dbReference type="EMBL" id="AEK61914.1"/>
    </source>
</evidence>
<evidence type="ECO:0000256" key="2">
    <source>
        <dbReference type="ARBA" id="ARBA00023002"/>
    </source>
</evidence>
<keyword evidence="7" id="KW-1185">Reference proteome</keyword>
<dbReference type="STRING" id="1005048.CFU_2084"/>